<sequence>MVPPPLHSQSRQTPSAAVLSPHRSPVASLTAASGASVPAENPFYLTAISEHTPGEGYGRGSIRPSLQSSQQLRMAHGPFWRFSTAETAGCVPSPRIPWSERLECLQSRACSSKQQLNAFP</sequence>
<dbReference type="AlphaFoldDB" id="A0AAV0G9N1"/>
<dbReference type="EMBL" id="CAMAPF010001069">
    <property type="protein sequence ID" value="CAH9144696.1"/>
    <property type="molecule type" value="Genomic_DNA"/>
</dbReference>
<accession>A0AAV0G9N1</accession>
<name>A0AAV0G9N1_9ASTE</name>
<gene>
    <name evidence="2" type="ORF">CEPIT_LOCUS41641</name>
</gene>
<evidence type="ECO:0000313" key="3">
    <source>
        <dbReference type="Proteomes" id="UP001152523"/>
    </source>
</evidence>
<evidence type="ECO:0000256" key="1">
    <source>
        <dbReference type="SAM" id="MobiDB-lite"/>
    </source>
</evidence>
<feature type="region of interest" description="Disordered" evidence="1">
    <location>
        <begin position="1"/>
        <end position="34"/>
    </location>
</feature>
<keyword evidence="3" id="KW-1185">Reference proteome</keyword>
<comment type="caution">
    <text evidence="2">The sequence shown here is derived from an EMBL/GenBank/DDBJ whole genome shotgun (WGS) entry which is preliminary data.</text>
</comment>
<evidence type="ECO:0000313" key="2">
    <source>
        <dbReference type="EMBL" id="CAH9144696.1"/>
    </source>
</evidence>
<dbReference type="Proteomes" id="UP001152523">
    <property type="component" value="Unassembled WGS sequence"/>
</dbReference>
<proteinExistence type="predicted"/>
<organism evidence="2 3">
    <name type="scientific">Cuscuta epithymum</name>
    <dbReference type="NCBI Taxonomy" id="186058"/>
    <lineage>
        <taxon>Eukaryota</taxon>
        <taxon>Viridiplantae</taxon>
        <taxon>Streptophyta</taxon>
        <taxon>Embryophyta</taxon>
        <taxon>Tracheophyta</taxon>
        <taxon>Spermatophyta</taxon>
        <taxon>Magnoliopsida</taxon>
        <taxon>eudicotyledons</taxon>
        <taxon>Gunneridae</taxon>
        <taxon>Pentapetalae</taxon>
        <taxon>asterids</taxon>
        <taxon>lamiids</taxon>
        <taxon>Solanales</taxon>
        <taxon>Convolvulaceae</taxon>
        <taxon>Cuscuteae</taxon>
        <taxon>Cuscuta</taxon>
        <taxon>Cuscuta subgen. Cuscuta</taxon>
    </lineage>
</organism>
<protein>
    <submittedName>
        <fullName evidence="2">Uncharacterized protein</fullName>
    </submittedName>
</protein>
<reference evidence="2" key="1">
    <citation type="submission" date="2022-07" db="EMBL/GenBank/DDBJ databases">
        <authorList>
            <person name="Macas J."/>
            <person name="Novak P."/>
            <person name="Neumann P."/>
        </authorList>
    </citation>
    <scope>NUCLEOTIDE SEQUENCE</scope>
</reference>